<dbReference type="EMBL" id="SAEB01000001">
    <property type="protein sequence ID" value="RVD90385.1"/>
    <property type="molecule type" value="Genomic_DNA"/>
</dbReference>
<accession>A0A437AGV0</accession>
<keyword evidence="2" id="KW-1185">Reference proteome</keyword>
<proteinExistence type="predicted"/>
<dbReference type="Pfam" id="PF20717">
    <property type="entry name" value="DUF6829"/>
    <property type="match status" value="1"/>
</dbReference>
<name>A0A437AGV0_ARTFL</name>
<protein>
    <submittedName>
        <fullName evidence="1">Uncharacterized protein</fullName>
    </submittedName>
</protein>
<dbReference type="AlphaFoldDB" id="A0A437AGV0"/>
<gene>
    <name evidence="1" type="ORF">DFL_001351</name>
</gene>
<evidence type="ECO:0000313" key="1">
    <source>
        <dbReference type="EMBL" id="RVD90385.1"/>
    </source>
</evidence>
<dbReference type="OrthoDB" id="5295627at2759"/>
<organism evidence="1 2">
    <name type="scientific">Arthrobotrys flagrans</name>
    <name type="common">Nematode-trapping fungus</name>
    <name type="synonym">Trichothecium flagrans</name>
    <dbReference type="NCBI Taxonomy" id="97331"/>
    <lineage>
        <taxon>Eukaryota</taxon>
        <taxon>Fungi</taxon>
        <taxon>Dikarya</taxon>
        <taxon>Ascomycota</taxon>
        <taxon>Pezizomycotina</taxon>
        <taxon>Orbiliomycetes</taxon>
        <taxon>Orbiliales</taxon>
        <taxon>Orbiliaceae</taxon>
        <taxon>Arthrobotrys</taxon>
    </lineage>
</organism>
<dbReference type="RefSeq" id="XP_067495929.1">
    <property type="nucleotide sequence ID" value="XM_067629960.1"/>
</dbReference>
<comment type="caution">
    <text evidence="1">The sequence shown here is derived from an EMBL/GenBank/DDBJ whole genome shotgun (WGS) entry which is preliminary data.</text>
</comment>
<evidence type="ECO:0000313" key="2">
    <source>
        <dbReference type="Proteomes" id="UP000283090"/>
    </source>
</evidence>
<reference evidence="1 2" key="1">
    <citation type="submission" date="2019-01" db="EMBL/GenBank/DDBJ databases">
        <title>Intercellular communication is required for trap formation in the nematode-trapping fungus Duddingtonia flagrans.</title>
        <authorList>
            <person name="Youssar L."/>
            <person name="Wernet V."/>
            <person name="Hensel N."/>
            <person name="Hildebrandt H.-G."/>
            <person name="Fischer R."/>
        </authorList>
    </citation>
    <scope>NUCLEOTIDE SEQUENCE [LARGE SCALE GENOMIC DNA]</scope>
    <source>
        <strain evidence="1 2">CBS H-5679</strain>
    </source>
</reference>
<sequence>MSTFFHNGIDNRSCDDVYSLVTSILINGLGKSETLITEYQRITNIDISRLNHDMILYQVVRNHAYLVPSFAKLSPCHRTDVVLGIKLGAEFNFSQLAQAENVPACLFCLKTMKGHTRAFDVRFMEQLLDIAGAGGHVDLTCGKKLMEPVFQAFKNMYDVSIGITEGKLGIREGYDVNLTRRVEHLVNVGWEKGQELDVSDPIHRALMRLLCISNSADVESADLIHDTLFNVLSGDTRRLLVRGLNFDGSLQQPAVQAIYIPAVSSAAIGATKSGSKAEKEKALAAAPRYLSRTLEVNIEQPRLEGVVVIERDIRRTIMHTLNSERFREDPDILDNLDVPSDEVAKMAEGYEWVIL</sequence>
<dbReference type="STRING" id="97331.A0A437AGV0"/>
<dbReference type="InterPro" id="IPR049232">
    <property type="entry name" value="DUF6829"/>
</dbReference>
<dbReference type="Proteomes" id="UP000283090">
    <property type="component" value="Unassembled WGS sequence"/>
</dbReference>
<dbReference type="VEuPathDB" id="FungiDB:DFL_001351"/>
<dbReference type="GeneID" id="93583662"/>